<protein>
    <recommendedName>
        <fullName evidence="2">Programmed cell death protein 2 C-terminal domain-containing protein</fullName>
    </recommendedName>
</protein>
<feature type="compositionally biased region" description="Low complexity" evidence="1">
    <location>
        <begin position="123"/>
        <end position="132"/>
    </location>
</feature>
<organism evidence="3 4">
    <name type="scientific">Elasticomyces elasticus</name>
    <dbReference type="NCBI Taxonomy" id="574655"/>
    <lineage>
        <taxon>Eukaryota</taxon>
        <taxon>Fungi</taxon>
        <taxon>Dikarya</taxon>
        <taxon>Ascomycota</taxon>
        <taxon>Pezizomycotina</taxon>
        <taxon>Dothideomycetes</taxon>
        <taxon>Dothideomycetidae</taxon>
        <taxon>Mycosphaerellales</taxon>
        <taxon>Teratosphaeriaceae</taxon>
        <taxon>Elasticomyces</taxon>
    </lineage>
</organism>
<dbReference type="GO" id="GO:0030490">
    <property type="term" value="P:maturation of SSU-rRNA"/>
    <property type="evidence" value="ECO:0007669"/>
    <property type="project" value="TreeGrafter"/>
</dbReference>
<feature type="compositionally biased region" description="Low complexity" evidence="1">
    <location>
        <begin position="206"/>
        <end position="216"/>
    </location>
</feature>
<gene>
    <name evidence="3" type="ORF">LTR97_005949</name>
</gene>
<name>A0AAN8A2Y5_9PEZI</name>
<evidence type="ECO:0000313" key="3">
    <source>
        <dbReference type="EMBL" id="KAK5699818.1"/>
    </source>
</evidence>
<dbReference type="AlphaFoldDB" id="A0AAN8A2Y5"/>
<feature type="region of interest" description="Disordered" evidence="1">
    <location>
        <begin position="162"/>
        <end position="225"/>
    </location>
</feature>
<evidence type="ECO:0000256" key="1">
    <source>
        <dbReference type="SAM" id="MobiDB-lite"/>
    </source>
</evidence>
<dbReference type="InterPro" id="IPR007320">
    <property type="entry name" value="PDCD2_C"/>
</dbReference>
<dbReference type="Pfam" id="PF04194">
    <property type="entry name" value="PDCD2_C"/>
    <property type="match status" value="1"/>
</dbReference>
<feature type="region of interest" description="Disordered" evidence="1">
    <location>
        <begin position="111"/>
        <end position="134"/>
    </location>
</feature>
<dbReference type="EMBL" id="JAVRQU010000008">
    <property type="protein sequence ID" value="KAK5699818.1"/>
    <property type="molecule type" value="Genomic_DNA"/>
</dbReference>
<sequence length="403" mass="43404">MADYDSDSSGADDIATNVLLGYASKEPTVDNFSQLGGHPTWLDGVTAPDGSLAKCKVCNGLLTLLLQLYADLPERFPAHERRLYVWACKRKACRRKQGSVRTFRAIRSTAAAVPTEPKEEPAEAQPQPAKPAIDLGGTLFGVKSPGTIAANSFASLKSGANAGSNPFASRPAQDSPDRSVTDSLAQTFAQKARISSPPPSTQTDKAPSAEASWPEPSSFPEPYPAYHIDADKEYLEPESQIVPANARLDRGGDGESSSAAEEKAAFESSMDRTFQRFADRIAQNPEQILRYEFDGQPLLYSRKDVVGKLLDAALEQGSSKVQIASSSGSTSKMPRCGNCGAVRVFECQLTPHAIAQLEADEMSIDGMDWGTILLGACTADCQQHSKKHGEVGYVEEWVGVQWE</sequence>
<feature type="domain" description="Programmed cell death protein 2 C-terminal" evidence="2">
    <location>
        <begin position="271"/>
        <end position="402"/>
    </location>
</feature>
<accession>A0AAN8A2Y5</accession>
<dbReference type="PANTHER" id="PTHR47524:SF1">
    <property type="entry name" value="20S RRNA ACCUMULATION PROTEIN 4"/>
    <property type="match status" value="1"/>
</dbReference>
<dbReference type="GO" id="GO:0005737">
    <property type="term" value="C:cytoplasm"/>
    <property type="evidence" value="ECO:0007669"/>
    <property type="project" value="InterPro"/>
</dbReference>
<dbReference type="PANTHER" id="PTHR47524">
    <property type="entry name" value="20S RRNA ACCUMULATION PROTEIN 4"/>
    <property type="match status" value="1"/>
</dbReference>
<evidence type="ECO:0000259" key="2">
    <source>
        <dbReference type="Pfam" id="PF04194"/>
    </source>
</evidence>
<dbReference type="Proteomes" id="UP001310594">
    <property type="component" value="Unassembled WGS sequence"/>
</dbReference>
<reference evidence="3" key="1">
    <citation type="submission" date="2023-08" db="EMBL/GenBank/DDBJ databases">
        <title>Black Yeasts Isolated from many extreme environments.</title>
        <authorList>
            <person name="Coleine C."/>
            <person name="Stajich J.E."/>
            <person name="Selbmann L."/>
        </authorList>
    </citation>
    <scope>NUCLEOTIDE SEQUENCE</scope>
    <source>
        <strain evidence="3">CCFEE 5810</strain>
    </source>
</reference>
<proteinExistence type="predicted"/>
<comment type="caution">
    <text evidence="3">The sequence shown here is derived from an EMBL/GenBank/DDBJ whole genome shotgun (WGS) entry which is preliminary data.</text>
</comment>
<evidence type="ECO:0000313" key="4">
    <source>
        <dbReference type="Proteomes" id="UP001310594"/>
    </source>
</evidence>